<dbReference type="InterPro" id="IPR039223">
    <property type="entry name" value="AATF/Bfr2"/>
</dbReference>
<dbReference type="Pfam" id="PF08164">
    <property type="entry name" value="TRAUB"/>
    <property type="match status" value="1"/>
</dbReference>
<evidence type="ECO:0000256" key="1">
    <source>
        <dbReference type="SAM" id="MobiDB-lite"/>
    </source>
</evidence>
<evidence type="ECO:0000259" key="2">
    <source>
        <dbReference type="Pfam" id="PF08164"/>
    </source>
</evidence>
<dbReference type="InterPro" id="IPR012617">
    <property type="entry name" value="AATF_C"/>
</dbReference>
<name>A0AAV8UPK7_9RHOD</name>
<dbReference type="EMBL" id="JAMWBK010000005">
    <property type="protein sequence ID" value="KAJ8904489.1"/>
    <property type="molecule type" value="Genomic_DNA"/>
</dbReference>
<feature type="domain" description="Apoptosis-antagonizing transcription factor C-terminal" evidence="2">
    <location>
        <begin position="342"/>
        <end position="416"/>
    </location>
</feature>
<evidence type="ECO:0000313" key="4">
    <source>
        <dbReference type="Proteomes" id="UP001157974"/>
    </source>
</evidence>
<reference evidence="3 4" key="1">
    <citation type="journal article" date="2023" name="Nat. Commun.">
        <title>Origin of minicircular mitochondrial genomes in red algae.</title>
        <authorList>
            <person name="Lee Y."/>
            <person name="Cho C.H."/>
            <person name="Lee Y.M."/>
            <person name="Park S.I."/>
            <person name="Yang J.H."/>
            <person name="West J.A."/>
            <person name="Bhattacharya D."/>
            <person name="Yoon H.S."/>
        </authorList>
    </citation>
    <scope>NUCLEOTIDE SEQUENCE [LARGE SCALE GENOMIC DNA]</scope>
    <source>
        <strain evidence="3 4">CCMP1338</strain>
        <tissue evidence="3">Whole cell</tissue>
    </source>
</reference>
<protein>
    <recommendedName>
        <fullName evidence="2">Apoptosis-antagonizing transcription factor C-terminal domain-containing protein</fullName>
    </recommendedName>
</protein>
<organism evidence="3 4">
    <name type="scientific">Rhodosorus marinus</name>
    <dbReference type="NCBI Taxonomy" id="101924"/>
    <lineage>
        <taxon>Eukaryota</taxon>
        <taxon>Rhodophyta</taxon>
        <taxon>Stylonematophyceae</taxon>
        <taxon>Stylonematales</taxon>
        <taxon>Stylonemataceae</taxon>
        <taxon>Rhodosorus</taxon>
    </lineage>
</organism>
<feature type="region of interest" description="Disordered" evidence="1">
    <location>
        <begin position="1"/>
        <end position="124"/>
    </location>
</feature>
<dbReference type="Proteomes" id="UP001157974">
    <property type="component" value="Unassembled WGS sequence"/>
</dbReference>
<feature type="compositionally biased region" description="Basic and acidic residues" evidence="1">
    <location>
        <begin position="80"/>
        <end position="101"/>
    </location>
</feature>
<feature type="compositionally biased region" description="Basic and acidic residues" evidence="1">
    <location>
        <begin position="31"/>
        <end position="46"/>
    </location>
</feature>
<proteinExistence type="predicted"/>
<accession>A0AAV8UPK7</accession>
<dbReference type="AlphaFoldDB" id="A0AAV8UPK7"/>
<sequence>MASMSFLAGGAVSSDPTPEKIADLDEDELDDTRAKPEILYRPRLEGADGISQETAHRRKRIQPEFQPPDTRKYRSRRIERRSLENRNDHEESTKDLLRESRTAAVVLEPSDDDPLVSKRSRKSSEAEMKNFVEHNSETNVVMQTVGELDDHANASFREFEIRELRRLEKQRKREVDAATTANEQKPVAIAANRMPPEGASIRSDRLDLVSSAESDLLVLGTSLAKLLTTSGLASERGPLLRISSVDDLWGILQSERRQSNSWMRKTLSVSSDRAIEAGGQKQLGAFNRSVLDQIDKVLLDQKRLVNRTRLKRMPIQVFGGDSEANPGIGEYHSEIFDDNDFYQQLIRDVVEVGNQPDWKSTARIRKLGRRAPKEVERKASKGRRLRYHTHEKLVGFLAPTHFEAPAAMNEIVSGLFGDIR</sequence>
<comment type="caution">
    <text evidence="3">The sequence shown here is derived from an EMBL/GenBank/DDBJ whole genome shotgun (WGS) entry which is preliminary data.</text>
</comment>
<gene>
    <name evidence="3" type="ORF">NDN08_001007</name>
</gene>
<dbReference type="PANTHER" id="PTHR15565:SF0">
    <property type="entry name" value="PROTEIN AATF"/>
    <property type="match status" value="1"/>
</dbReference>
<keyword evidence="4" id="KW-1185">Reference proteome</keyword>
<dbReference type="PANTHER" id="PTHR15565">
    <property type="entry name" value="AATF PROTEIN APOPTOSIS ANTAGONIZING TRANSCRIPTION FACTOR"/>
    <property type="match status" value="1"/>
</dbReference>
<evidence type="ECO:0000313" key="3">
    <source>
        <dbReference type="EMBL" id="KAJ8904489.1"/>
    </source>
</evidence>
<dbReference type="GO" id="GO:0005730">
    <property type="term" value="C:nucleolus"/>
    <property type="evidence" value="ECO:0007669"/>
    <property type="project" value="TreeGrafter"/>
</dbReference>